<comment type="similarity">
    <text evidence="2">Belongs to the ligand-gated ion channel (TC 1.A.9) family. Acetylcholine receptor (TC 1.A.9.1) subfamily.</text>
</comment>
<feature type="region of interest" description="Disordered" evidence="11">
    <location>
        <begin position="427"/>
        <end position="539"/>
    </location>
</feature>
<feature type="compositionally biased region" description="Basic residues" evidence="11">
    <location>
        <begin position="440"/>
        <end position="453"/>
    </location>
</feature>
<dbReference type="GO" id="GO:0005886">
    <property type="term" value="C:plasma membrane"/>
    <property type="evidence" value="ECO:0007669"/>
    <property type="project" value="UniProtKB-SubCell"/>
</dbReference>
<organism evidence="15 16">
    <name type="scientific">Globodera rostochiensis</name>
    <name type="common">Golden nematode worm</name>
    <name type="synonym">Heterodera rostochiensis</name>
    <dbReference type="NCBI Taxonomy" id="31243"/>
    <lineage>
        <taxon>Eukaryota</taxon>
        <taxon>Metazoa</taxon>
        <taxon>Ecdysozoa</taxon>
        <taxon>Nematoda</taxon>
        <taxon>Chromadorea</taxon>
        <taxon>Rhabditida</taxon>
        <taxon>Tylenchina</taxon>
        <taxon>Tylenchomorpha</taxon>
        <taxon>Tylenchoidea</taxon>
        <taxon>Heteroderidae</taxon>
        <taxon>Heteroderinae</taxon>
        <taxon>Globodera</taxon>
    </lineage>
</organism>
<evidence type="ECO:0000256" key="4">
    <source>
        <dbReference type="ARBA" id="ARBA00022729"/>
    </source>
</evidence>
<keyword evidence="5 12" id="KW-1133">Transmembrane helix</keyword>
<evidence type="ECO:0000256" key="8">
    <source>
        <dbReference type="ARBA" id="ARBA00023180"/>
    </source>
</evidence>
<accession>A0A914I1H5</accession>
<dbReference type="Gene3D" id="1.20.58.390">
    <property type="entry name" value="Neurotransmitter-gated ion-channel transmembrane domain"/>
    <property type="match status" value="1"/>
</dbReference>
<feature type="transmembrane region" description="Helical" evidence="12">
    <location>
        <begin position="353"/>
        <end position="376"/>
    </location>
</feature>
<evidence type="ECO:0000256" key="7">
    <source>
        <dbReference type="ARBA" id="ARBA00023136"/>
    </source>
</evidence>
<feature type="domain" description="Neurotransmitter-gated ion-channel transmembrane" evidence="14">
    <location>
        <begin position="295"/>
        <end position="465"/>
    </location>
</feature>
<feature type="compositionally biased region" description="Polar residues" evidence="11">
    <location>
        <begin position="662"/>
        <end position="673"/>
    </location>
</feature>
<dbReference type="WBParaSite" id="Gr19_v10_g601.t1">
    <property type="protein sequence ID" value="Gr19_v10_g601.t1"/>
    <property type="gene ID" value="Gr19_v10_g601"/>
</dbReference>
<dbReference type="InterPro" id="IPR036734">
    <property type="entry name" value="Neur_chan_lig-bd_sf"/>
</dbReference>
<dbReference type="Pfam" id="PF02931">
    <property type="entry name" value="Neur_chan_LBD"/>
    <property type="match status" value="1"/>
</dbReference>
<evidence type="ECO:0000259" key="14">
    <source>
        <dbReference type="Pfam" id="PF02932"/>
    </source>
</evidence>
<keyword evidence="15" id="KW-1185">Reference proteome</keyword>
<dbReference type="SUPFAM" id="SSF90112">
    <property type="entry name" value="Neurotransmitter-gated ion-channel transmembrane pore"/>
    <property type="match status" value="1"/>
</dbReference>
<dbReference type="GO" id="GO:0004888">
    <property type="term" value="F:transmembrane signaling receptor activity"/>
    <property type="evidence" value="ECO:0007669"/>
    <property type="project" value="InterPro"/>
</dbReference>
<feature type="region of interest" description="Disordered" evidence="11">
    <location>
        <begin position="637"/>
        <end position="720"/>
    </location>
</feature>
<dbReference type="Proteomes" id="UP000887572">
    <property type="component" value="Unplaced"/>
</dbReference>
<keyword evidence="4" id="KW-0732">Signal</keyword>
<reference evidence="16" key="1">
    <citation type="submission" date="2022-11" db="UniProtKB">
        <authorList>
            <consortium name="WormBaseParasite"/>
        </authorList>
    </citation>
    <scope>IDENTIFICATION</scope>
</reference>
<feature type="transmembrane region" description="Helical" evidence="12">
    <location>
        <begin position="388"/>
        <end position="406"/>
    </location>
</feature>
<name>A0A914I1H5_GLORO</name>
<dbReference type="InterPro" id="IPR006029">
    <property type="entry name" value="Neurotrans-gated_channel_TM"/>
</dbReference>
<comment type="subcellular location">
    <subcellularLocation>
        <location evidence="1">Cell membrane</location>
        <topology evidence="1">Multi-pass membrane protein</topology>
    </subcellularLocation>
</comment>
<sequence length="806" mass="91241">MSCCFFFICHSSAFIQRVLTERRQISFLQFAMIFFFRHNIFALFAATSVVFGDRRSLYDQNGEFLPHVRLAKDLVEKYDQRVRPVMNHSIATRVNFTMSLYQILAINEKVQSVDLNLWIIQKWKDEFLGWDPHKYGGINATILPHHRIWLPDTYLYNSMVMNREESERYINVIVSTDYWNERRGAEVMFMFPALYRVSCRIHIQYFPYDQQTAHCLGLLFKVISSWTSDIKSIDYWPDSETVNLYSFIPNEEWEVMSFEIHRVVEKFVCCNEPWVLLHASLVVRRKPLYYIVNLVLPTSVITLVAVTGFFTPASTSNERREKLSLGIDSLLAMSILMMMVSEQMPTTSEYVPLFGLFYLSIIVIIFSGTLITALVLNVHLQKTYNRPIPPLITFIFFHKIAPWLGIRPSMVLMELWQETGVCIRGLNDEQQRPRNDSRRRVAKSRSTSRRRHQLQMASTDASGMMALEHMGTEQSPLERSPNDKNAKRAPERSSVGNFFFQMRRISSGGGGGSGNKWKKPPGGGKGGGVDELLTPNLGEPAEWSVMERSIAEEDEAEGPGANPNSGLSAARSVIARRNWRRIAQKACAKHRDALERGQCRSGDRVSEGGEVEEIPFADLSPGRLSLASPVRQLYSTNRTSSSVLSPRLPSPLPPTHPKKNAVPQQLQPASSPTLYHRPPASAAVAKAPVKKPPPVPFKKFSSATQPNKSPVQPVQSSLSPSMPPALQLLLLPSNSKKDPNANAAAMLDLKLRRRFAHEWEFLATVLDRVLLIAFVGLVVFVTAAMMAIGELILRSYPNGVREWHSE</sequence>
<dbReference type="PANTHER" id="PTHR18945">
    <property type="entry name" value="NEUROTRANSMITTER GATED ION CHANNEL"/>
    <property type="match status" value="1"/>
</dbReference>
<evidence type="ECO:0000256" key="11">
    <source>
        <dbReference type="SAM" id="MobiDB-lite"/>
    </source>
</evidence>
<evidence type="ECO:0000256" key="6">
    <source>
        <dbReference type="ARBA" id="ARBA00023065"/>
    </source>
</evidence>
<feature type="compositionally biased region" description="Basic and acidic residues" evidence="11">
    <location>
        <begin position="480"/>
        <end position="491"/>
    </location>
</feature>
<evidence type="ECO:0000256" key="1">
    <source>
        <dbReference type="ARBA" id="ARBA00004651"/>
    </source>
</evidence>
<keyword evidence="3 12" id="KW-0812">Transmembrane</keyword>
<proteinExistence type="inferred from homology"/>
<dbReference type="CDD" id="cd19051">
    <property type="entry name" value="LGIC_TM_cation"/>
    <property type="match status" value="1"/>
</dbReference>
<keyword evidence="6" id="KW-0406">Ion transport</keyword>
<feature type="transmembrane region" description="Helical" evidence="12">
    <location>
        <begin position="769"/>
        <end position="793"/>
    </location>
</feature>
<keyword evidence="8" id="KW-0325">Glycoprotein</keyword>
<dbReference type="GO" id="GO:0005230">
    <property type="term" value="F:extracellular ligand-gated monoatomic ion channel activity"/>
    <property type="evidence" value="ECO:0007669"/>
    <property type="project" value="InterPro"/>
</dbReference>
<dbReference type="Pfam" id="PF02932">
    <property type="entry name" value="Neur_chan_memb"/>
    <property type="match status" value="1"/>
</dbReference>
<evidence type="ECO:0000256" key="9">
    <source>
        <dbReference type="ARBA" id="ARBA00023286"/>
    </source>
</evidence>
<dbReference type="SUPFAM" id="SSF63712">
    <property type="entry name" value="Nicotinic receptor ligand binding domain-like"/>
    <property type="match status" value="1"/>
</dbReference>
<keyword evidence="7 12" id="KW-0472">Membrane</keyword>
<dbReference type="CDD" id="cd18997">
    <property type="entry name" value="LGIC_ECD_nAChR"/>
    <property type="match status" value="1"/>
</dbReference>
<dbReference type="InterPro" id="IPR006202">
    <property type="entry name" value="Neur_chan_lig-bd"/>
</dbReference>
<evidence type="ECO:0000256" key="12">
    <source>
        <dbReference type="SAM" id="Phobius"/>
    </source>
</evidence>
<evidence type="ECO:0000256" key="10">
    <source>
        <dbReference type="ARBA" id="ARBA00023303"/>
    </source>
</evidence>
<feature type="compositionally biased region" description="Low complexity" evidence="11">
    <location>
        <begin position="678"/>
        <end position="687"/>
    </location>
</feature>
<feature type="compositionally biased region" description="Basic and acidic residues" evidence="11">
    <location>
        <begin position="427"/>
        <end position="439"/>
    </location>
</feature>
<feature type="transmembrane region" description="Helical" evidence="12">
    <location>
        <begin position="288"/>
        <end position="311"/>
    </location>
</feature>
<evidence type="ECO:0000256" key="3">
    <source>
        <dbReference type="ARBA" id="ARBA00022692"/>
    </source>
</evidence>
<dbReference type="InterPro" id="IPR036719">
    <property type="entry name" value="Neuro-gated_channel_TM_sf"/>
</dbReference>
<keyword evidence="10" id="KW-0407">Ion channel</keyword>
<dbReference type="Gene3D" id="2.70.170.10">
    <property type="entry name" value="Neurotransmitter-gated ion-channel ligand-binding domain"/>
    <property type="match status" value="1"/>
</dbReference>
<evidence type="ECO:0000313" key="15">
    <source>
        <dbReference type="Proteomes" id="UP000887572"/>
    </source>
</evidence>
<evidence type="ECO:0000256" key="5">
    <source>
        <dbReference type="ARBA" id="ARBA00022989"/>
    </source>
</evidence>
<feature type="transmembrane region" description="Helical" evidence="12">
    <location>
        <begin position="323"/>
        <end position="341"/>
    </location>
</feature>
<evidence type="ECO:0000259" key="13">
    <source>
        <dbReference type="Pfam" id="PF02931"/>
    </source>
</evidence>
<evidence type="ECO:0000313" key="16">
    <source>
        <dbReference type="WBParaSite" id="Gr19_v10_g601.t1"/>
    </source>
</evidence>
<dbReference type="AlphaFoldDB" id="A0A914I1H5"/>
<feature type="domain" description="Neurotransmitter-gated ion-channel ligand-binding" evidence="13">
    <location>
        <begin position="69"/>
        <end position="287"/>
    </location>
</feature>
<protein>
    <submittedName>
        <fullName evidence="16">Uncharacterized protein</fullName>
    </submittedName>
</protein>
<dbReference type="InterPro" id="IPR038050">
    <property type="entry name" value="Neuro_actylchol_rec"/>
</dbReference>
<feature type="compositionally biased region" description="Low complexity" evidence="11">
    <location>
        <begin position="697"/>
        <end position="720"/>
    </location>
</feature>
<keyword evidence="9" id="KW-0813">Transport</keyword>
<dbReference type="PRINTS" id="PR00252">
    <property type="entry name" value="NRIONCHANNEL"/>
</dbReference>
<dbReference type="FunFam" id="2.70.170.10:FF:000031">
    <property type="entry name" value="AcetylCholine Receptor"/>
    <property type="match status" value="1"/>
</dbReference>
<evidence type="ECO:0000256" key="2">
    <source>
        <dbReference type="ARBA" id="ARBA00009237"/>
    </source>
</evidence>
<dbReference type="InterPro" id="IPR006201">
    <property type="entry name" value="Neur_channel"/>
</dbReference>
<keyword evidence="9" id="KW-1071">Ligand-gated ion channel</keyword>